<name>A0ACA9SP90_9GLOM</name>
<evidence type="ECO:0000313" key="2">
    <source>
        <dbReference type="Proteomes" id="UP000789920"/>
    </source>
</evidence>
<gene>
    <name evidence="1" type="ORF">RPERSI_LOCUS33541</name>
</gene>
<protein>
    <submittedName>
        <fullName evidence="1">8921_t:CDS:1</fullName>
    </submittedName>
</protein>
<dbReference type="EMBL" id="CAJVQC010145536">
    <property type="protein sequence ID" value="CAG8845162.1"/>
    <property type="molecule type" value="Genomic_DNA"/>
</dbReference>
<evidence type="ECO:0000313" key="1">
    <source>
        <dbReference type="EMBL" id="CAG8845162.1"/>
    </source>
</evidence>
<accession>A0ACA9SP90</accession>
<keyword evidence="2" id="KW-1185">Reference proteome</keyword>
<reference evidence="1" key="1">
    <citation type="submission" date="2021-06" db="EMBL/GenBank/DDBJ databases">
        <authorList>
            <person name="Kallberg Y."/>
            <person name="Tangrot J."/>
            <person name="Rosling A."/>
        </authorList>
    </citation>
    <scope>NUCLEOTIDE SEQUENCE</scope>
    <source>
        <strain evidence="1">MA461A</strain>
    </source>
</reference>
<sequence>VKSLETELEDLDDCVDKDTTSKKSDLAKTFEVRERKAVPYKQRRKAQPRK</sequence>
<feature type="non-terminal residue" evidence="1">
    <location>
        <position position="50"/>
    </location>
</feature>
<proteinExistence type="predicted"/>
<dbReference type="Proteomes" id="UP000789920">
    <property type="component" value="Unassembled WGS sequence"/>
</dbReference>
<organism evidence="1 2">
    <name type="scientific">Racocetra persica</name>
    <dbReference type="NCBI Taxonomy" id="160502"/>
    <lineage>
        <taxon>Eukaryota</taxon>
        <taxon>Fungi</taxon>
        <taxon>Fungi incertae sedis</taxon>
        <taxon>Mucoromycota</taxon>
        <taxon>Glomeromycotina</taxon>
        <taxon>Glomeromycetes</taxon>
        <taxon>Diversisporales</taxon>
        <taxon>Gigasporaceae</taxon>
        <taxon>Racocetra</taxon>
    </lineage>
</organism>
<comment type="caution">
    <text evidence="1">The sequence shown here is derived from an EMBL/GenBank/DDBJ whole genome shotgun (WGS) entry which is preliminary data.</text>
</comment>
<feature type="non-terminal residue" evidence="1">
    <location>
        <position position="1"/>
    </location>
</feature>